<organism evidence="3 4">
    <name type="scientific">Artemia franciscana</name>
    <name type="common">Brine shrimp</name>
    <name type="synonym">Artemia sanfranciscana</name>
    <dbReference type="NCBI Taxonomy" id="6661"/>
    <lineage>
        <taxon>Eukaryota</taxon>
        <taxon>Metazoa</taxon>
        <taxon>Ecdysozoa</taxon>
        <taxon>Arthropoda</taxon>
        <taxon>Crustacea</taxon>
        <taxon>Branchiopoda</taxon>
        <taxon>Anostraca</taxon>
        <taxon>Artemiidae</taxon>
        <taxon>Artemia</taxon>
    </lineage>
</organism>
<comment type="caution">
    <text evidence="3">The sequence shown here is derived from an EMBL/GenBank/DDBJ whole genome shotgun (WGS) entry which is preliminary data.</text>
</comment>
<name>A0AA88LC77_ARTSF</name>
<keyword evidence="4" id="KW-1185">Reference proteome</keyword>
<evidence type="ECO:0000256" key="1">
    <source>
        <dbReference type="SAM" id="MobiDB-lite"/>
    </source>
</evidence>
<protein>
    <submittedName>
        <fullName evidence="3">Uncharacterized protein</fullName>
    </submittedName>
</protein>
<sequence>MKKVLLHICASFVLLEAEAVNRENRKIEVETATGNNFNEKDQSFPVARYLNNNTTSQNEKSSNFSSNMSSEKLYNILNSSLIHINQDNHPNFILHLPYEYARSGNTSFSFRRGRSEDSDEPVSDEEEEMESLDNLYPEALRQSDDSFGASDSEQDYLTFSSIGDVYHDNSTYEEYDSVESLDDLEPSALIGENYDVEEVIENLDDLTAGALIANYLFEEDVDHPEKLPNASRLLKKQLYDLDHLLEGTGVNATVLLSAVDTLKNAGGLQNLLKATKGAHGFMSRISPTGGMTPLSPAGVNSLGQVGGAMKHKDMDEIRRELKTMLFSSENKMPVSPAYNQRPPSNLPRYSSPMPQRFGQPQNRPENPS</sequence>
<dbReference type="Proteomes" id="UP001187531">
    <property type="component" value="Unassembled WGS sequence"/>
</dbReference>
<feature type="chain" id="PRO_5041729173" evidence="2">
    <location>
        <begin position="20"/>
        <end position="368"/>
    </location>
</feature>
<feature type="signal peptide" evidence="2">
    <location>
        <begin position="1"/>
        <end position="19"/>
    </location>
</feature>
<reference evidence="3" key="1">
    <citation type="submission" date="2023-07" db="EMBL/GenBank/DDBJ databases">
        <title>Chromosome-level genome assembly of Artemia franciscana.</title>
        <authorList>
            <person name="Jo E."/>
        </authorList>
    </citation>
    <scope>NUCLEOTIDE SEQUENCE</scope>
    <source>
        <tissue evidence="3">Whole body</tissue>
    </source>
</reference>
<dbReference type="AlphaFoldDB" id="A0AA88LC77"/>
<gene>
    <name evidence="3" type="ORF">QYM36_004622</name>
</gene>
<evidence type="ECO:0000256" key="2">
    <source>
        <dbReference type="SAM" id="SignalP"/>
    </source>
</evidence>
<keyword evidence="2" id="KW-0732">Signal</keyword>
<proteinExistence type="predicted"/>
<feature type="region of interest" description="Disordered" evidence="1">
    <location>
        <begin position="107"/>
        <end position="131"/>
    </location>
</feature>
<feature type="compositionally biased region" description="Acidic residues" evidence="1">
    <location>
        <begin position="117"/>
        <end position="131"/>
    </location>
</feature>
<dbReference type="EMBL" id="JAVRJZ010000007">
    <property type="protein sequence ID" value="KAK2720809.1"/>
    <property type="molecule type" value="Genomic_DNA"/>
</dbReference>
<evidence type="ECO:0000313" key="4">
    <source>
        <dbReference type="Proteomes" id="UP001187531"/>
    </source>
</evidence>
<feature type="region of interest" description="Disordered" evidence="1">
    <location>
        <begin position="331"/>
        <end position="368"/>
    </location>
</feature>
<feature type="non-terminal residue" evidence="3">
    <location>
        <position position="1"/>
    </location>
</feature>
<evidence type="ECO:0000313" key="3">
    <source>
        <dbReference type="EMBL" id="KAK2720809.1"/>
    </source>
</evidence>
<feature type="compositionally biased region" description="Polar residues" evidence="1">
    <location>
        <begin position="358"/>
        <end position="368"/>
    </location>
</feature>
<accession>A0AA88LC77</accession>